<reference evidence="2 3" key="1">
    <citation type="journal article" date="2019" name="PLoS ONE">
        <title>Comparative genome analysis indicates high evolutionary potential of pathogenicity genes in Colletotrichum tanaceti.</title>
        <authorList>
            <person name="Lelwala R.V."/>
            <person name="Korhonen P.K."/>
            <person name="Young N.D."/>
            <person name="Scott J.B."/>
            <person name="Ades P.A."/>
            <person name="Gasser R.B."/>
            <person name="Taylor P.W.J."/>
        </authorList>
    </citation>
    <scope>NUCLEOTIDE SEQUENCE [LARGE SCALE GENOMIC DNA]</scope>
    <source>
        <strain evidence="2">BRIP57314</strain>
    </source>
</reference>
<keyword evidence="3" id="KW-1185">Reference proteome</keyword>
<gene>
    <name evidence="2" type="ORF">CTA1_3937</name>
</gene>
<dbReference type="Proteomes" id="UP000310108">
    <property type="component" value="Unassembled WGS sequence"/>
</dbReference>
<proteinExistence type="predicted"/>
<evidence type="ECO:0000256" key="1">
    <source>
        <dbReference type="SAM" id="MobiDB-lite"/>
    </source>
</evidence>
<organism evidence="2 3">
    <name type="scientific">Colletotrichum tanaceti</name>
    <dbReference type="NCBI Taxonomy" id="1306861"/>
    <lineage>
        <taxon>Eukaryota</taxon>
        <taxon>Fungi</taxon>
        <taxon>Dikarya</taxon>
        <taxon>Ascomycota</taxon>
        <taxon>Pezizomycotina</taxon>
        <taxon>Sordariomycetes</taxon>
        <taxon>Hypocreomycetidae</taxon>
        <taxon>Glomerellales</taxon>
        <taxon>Glomerellaceae</taxon>
        <taxon>Colletotrichum</taxon>
        <taxon>Colletotrichum destructivum species complex</taxon>
    </lineage>
</organism>
<sequence length="74" mass="8423">MEFRISPGHRESPPLLFRQRITSMSQLSLSRLVEYKMPSTIVLSPSTEGHKPHPKPRPDPPVPVPDNPDDRRNA</sequence>
<protein>
    <submittedName>
        <fullName evidence="2">Uncharacterized protein</fullName>
    </submittedName>
</protein>
<evidence type="ECO:0000313" key="2">
    <source>
        <dbReference type="EMBL" id="TKW52958.1"/>
    </source>
</evidence>
<comment type="caution">
    <text evidence="2">The sequence shown here is derived from an EMBL/GenBank/DDBJ whole genome shotgun (WGS) entry which is preliminary data.</text>
</comment>
<evidence type="ECO:0000313" key="3">
    <source>
        <dbReference type="Proteomes" id="UP000310108"/>
    </source>
</evidence>
<accession>A0A4U6XB89</accession>
<feature type="region of interest" description="Disordered" evidence="1">
    <location>
        <begin position="43"/>
        <end position="74"/>
    </location>
</feature>
<dbReference type="EMBL" id="PJEX01000213">
    <property type="protein sequence ID" value="TKW52958.1"/>
    <property type="molecule type" value="Genomic_DNA"/>
</dbReference>
<dbReference type="AlphaFoldDB" id="A0A4U6XB89"/>
<name>A0A4U6XB89_9PEZI</name>